<dbReference type="OrthoDB" id="6338576at2759"/>
<dbReference type="AlphaFoldDB" id="A0A8J9YIZ8"/>
<accession>A0A8J9YIZ8</accession>
<dbReference type="PANTHER" id="PTHR21177">
    <property type="entry name" value="IP06524P-RELATED"/>
    <property type="match status" value="1"/>
</dbReference>
<organism evidence="2 3">
    <name type="scientific">Brenthis ino</name>
    <name type="common">lesser marbled fritillary</name>
    <dbReference type="NCBI Taxonomy" id="405034"/>
    <lineage>
        <taxon>Eukaryota</taxon>
        <taxon>Metazoa</taxon>
        <taxon>Ecdysozoa</taxon>
        <taxon>Arthropoda</taxon>
        <taxon>Hexapoda</taxon>
        <taxon>Insecta</taxon>
        <taxon>Pterygota</taxon>
        <taxon>Neoptera</taxon>
        <taxon>Endopterygota</taxon>
        <taxon>Lepidoptera</taxon>
        <taxon>Glossata</taxon>
        <taxon>Ditrysia</taxon>
        <taxon>Papilionoidea</taxon>
        <taxon>Nymphalidae</taxon>
        <taxon>Heliconiinae</taxon>
        <taxon>Argynnini</taxon>
        <taxon>Brenthis</taxon>
    </lineage>
</organism>
<dbReference type="Pfam" id="PF16033">
    <property type="entry name" value="DUF4789"/>
    <property type="match status" value="1"/>
</dbReference>
<feature type="domain" description="DUF4789" evidence="1">
    <location>
        <begin position="35"/>
        <end position="118"/>
    </location>
</feature>
<keyword evidence="3" id="KW-1185">Reference proteome</keyword>
<protein>
    <recommendedName>
        <fullName evidence="1">DUF4789 domain-containing protein</fullName>
    </recommendedName>
</protein>
<name>A0A8J9YIZ8_9NEOP</name>
<evidence type="ECO:0000313" key="3">
    <source>
        <dbReference type="Proteomes" id="UP000838878"/>
    </source>
</evidence>
<dbReference type="Proteomes" id="UP000838878">
    <property type="component" value="Chromosome 7"/>
</dbReference>
<sequence>MPRNSKDTIGFPEVEENPLLVNKQNRTPVFIPSMCPENELLYPGDQTDDWICDCRPGYLYHPNTDACWAAYQKGPCPENQYLTLKTNSVQPICIKNPCVTDTMVLWKGKCEKFGSVAPCGINKFPSEALWVNATTLEIECVQINNDYILSRVLLEEPTINCALGCRRYVLGKCMPTSN</sequence>
<gene>
    <name evidence="2" type="ORF">BINO364_LOCUS13661</name>
</gene>
<dbReference type="InterPro" id="IPR031993">
    <property type="entry name" value="DUF4789"/>
</dbReference>
<evidence type="ECO:0000313" key="2">
    <source>
        <dbReference type="EMBL" id="CAH0728445.1"/>
    </source>
</evidence>
<dbReference type="PANTHER" id="PTHR21177:SF4">
    <property type="entry name" value="IP06524P"/>
    <property type="match status" value="1"/>
</dbReference>
<dbReference type="EMBL" id="OV170227">
    <property type="protein sequence ID" value="CAH0728445.1"/>
    <property type="molecule type" value="Genomic_DNA"/>
</dbReference>
<proteinExistence type="predicted"/>
<evidence type="ECO:0000259" key="1">
    <source>
        <dbReference type="Pfam" id="PF16033"/>
    </source>
</evidence>
<feature type="non-terminal residue" evidence="2">
    <location>
        <position position="178"/>
    </location>
</feature>
<reference evidence="2" key="1">
    <citation type="submission" date="2021-12" db="EMBL/GenBank/DDBJ databases">
        <authorList>
            <person name="Martin H S."/>
        </authorList>
    </citation>
    <scope>NUCLEOTIDE SEQUENCE</scope>
</reference>